<organism evidence="3">
    <name type="scientific">Candidatus Kentrum sp. TUN</name>
    <dbReference type="NCBI Taxonomy" id="2126343"/>
    <lineage>
        <taxon>Bacteria</taxon>
        <taxon>Pseudomonadati</taxon>
        <taxon>Pseudomonadota</taxon>
        <taxon>Gammaproteobacteria</taxon>
        <taxon>Candidatus Kentrum</taxon>
    </lineage>
</organism>
<keyword evidence="1" id="KW-0479">Metal-binding</keyword>
<dbReference type="Pfam" id="PF01231">
    <property type="entry name" value="IDO"/>
    <property type="match status" value="1"/>
</dbReference>
<keyword evidence="2" id="KW-0408">Iron</keyword>
<dbReference type="AlphaFoldDB" id="A0A451A4M1"/>
<accession>A0A451A4M1</accession>
<evidence type="ECO:0000313" key="3">
    <source>
        <dbReference type="EMBL" id="VFK60968.1"/>
    </source>
</evidence>
<sequence length="407" mass="45946">MKNISNDPNVSQMFEEQARGYPYSFLPQKEPDLNLPEDWQPLLEIAKSLPYLVGNEDLYTLITKISEPAVNSLLPTQYSQAKFVLGLLSQAYVWQPVYQDQDDGAPRTTLPAKLARPLVQISALLNEPSIFNYADYALRNWRKKDASLPIYVDNLETLLTFSGTDSEIAFIVVHVAYEAVAGEAIRISEQVLDAAESGQVSELTKQLGLMADVLEKLHKTFIQVRDIVSPDVFRYKIRMFLKGWKNLVPIVYEDTLVDAANLRGETGSESSVIPYFDELLGTFSDDWRTRSGLKDYLPADIQAMIDEYLDFRNYMPAMDRQRLRELAARTQIRETVLAHRTDTALIEAYNRCLQATVSMRLAHAGSVGPYIGTPEENRDYTAYGTGGADYRIYLNGLKAINESAQIT</sequence>
<dbReference type="SUPFAM" id="SSF140959">
    <property type="entry name" value="Indolic compounds 2,3-dioxygenase-like"/>
    <property type="match status" value="1"/>
</dbReference>
<reference evidence="3" key="1">
    <citation type="submission" date="2019-02" db="EMBL/GenBank/DDBJ databases">
        <authorList>
            <person name="Gruber-Vodicka R. H."/>
            <person name="Seah K. B. B."/>
        </authorList>
    </citation>
    <scope>NUCLEOTIDE SEQUENCE</scope>
    <source>
        <strain evidence="3">BECK_BY1</strain>
    </source>
</reference>
<dbReference type="PANTHER" id="PTHR28657:SF5">
    <property type="entry name" value="INDOLEAMINE 2,3-DIOXYGENASE"/>
    <property type="match status" value="1"/>
</dbReference>
<evidence type="ECO:0000256" key="2">
    <source>
        <dbReference type="ARBA" id="ARBA00023004"/>
    </source>
</evidence>
<dbReference type="GO" id="GO:0020037">
    <property type="term" value="F:heme binding"/>
    <property type="evidence" value="ECO:0007669"/>
    <property type="project" value="InterPro"/>
</dbReference>
<name>A0A451A4M1_9GAMM</name>
<dbReference type="InterPro" id="IPR037217">
    <property type="entry name" value="Trp/Indoleamine_2_3_dOase-like"/>
</dbReference>
<proteinExistence type="predicted"/>
<dbReference type="Gene3D" id="1.20.58.480">
    <property type="match status" value="1"/>
</dbReference>
<protein>
    <submittedName>
        <fullName evidence="3">Indoleamine 2,3-dioxygenase</fullName>
    </submittedName>
</protein>
<dbReference type="InterPro" id="IPR000898">
    <property type="entry name" value="Indolamine_dOase"/>
</dbReference>
<gene>
    <name evidence="3" type="ORF">BECKTUN1418D_GA0071000_11402</name>
</gene>
<evidence type="ECO:0000256" key="1">
    <source>
        <dbReference type="ARBA" id="ARBA00022723"/>
    </source>
</evidence>
<keyword evidence="3" id="KW-0223">Dioxygenase</keyword>
<dbReference type="PANTHER" id="PTHR28657">
    <property type="entry name" value="INDOLEAMINE 2,3-DIOXYGENASE"/>
    <property type="match status" value="1"/>
</dbReference>
<dbReference type="EMBL" id="CAADFX010000140">
    <property type="protein sequence ID" value="VFK60968.1"/>
    <property type="molecule type" value="Genomic_DNA"/>
</dbReference>
<dbReference type="GO" id="GO:0046872">
    <property type="term" value="F:metal ion binding"/>
    <property type="evidence" value="ECO:0007669"/>
    <property type="project" value="UniProtKB-KW"/>
</dbReference>
<keyword evidence="3" id="KW-0560">Oxidoreductase</keyword>
<dbReference type="GO" id="GO:0051213">
    <property type="term" value="F:dioxygenase activity"/>
    <property type="evidence" value="ECO:0007669"/>
    <property type="project" value="UniProtKB-KW"/>
</dbReference>
<dbReference type="GO" id="GO:0019441">
    <property type="term" value="P:L-tryptophan catabolic process to kynurenine"/>
    <property type="evidence" value="ECO:0007669"/>
    <property type="project" value="InterPro"/>
</dbReference>